<dbReference type="InterPro" id="IPR001646">
    <property type="entry name" value="5peptide_repeat"/>
</dbReference>
<sequence>MWWWALPTALLVGAAAWGVSAWLLQDLDKLPTLAERVSARIEAARTALAAAAGVGASVTLLLAVRRQRHQELATAHTTHDAAERRVTELYTKAVEQLGNAQAPVRLGGLYALERLAQDTPALRQTIVDVICSYLRMPYTPPREDRGEKIRAAQRAARTRDLARSGTSGGRDPQEERQVRLTAQRILTAHLRYDDSPAPRRRWLFRRPDHNPRHWPGIRLDLVGAVLIDFDLGTCRVDSVEFTGATFTGDARFDQAVFTGDARFVEATFTSGARFTGASFSRDARFGRVTVSGDARFSAASFTGDAWFNGATVSGDARFRGAAFSDNALFSKVTFAGDAWFGKVTFAGDAWFSDATFVGDAWFNSGLSGSAGPKGPQLIWLPSGLEVREGREPGVAPLGVPGCPPVAPWPGVPADPGVPAAEADISSGVTGAFSGEEQAGCSSGKTAGKAPGPPMNCRTRGAAMGDPARARKVRVSPVHRGRDSKPYTPNSDPQGTAAHPLSL</sequence>
<comment type="caution">
    <text evidence="2">The sequence shown here is derived from an EMBL/GenBank/DDBJ whole genome shotgun (WGS) entry which is preliminary data.</text>
</comment>
<accession>A0ABV5IRC0</accession>
<protein>
    <submittedName>
        <fullName evidence="2">Pentapeptide repeat-containing protein</fullName>
    </submittedName>
</protein>
<dbReference type="Proteomes" id="UP001589647">
    <property type="component" value="Unassembled WGS sequence"/>
</dbReference>
<dbReference type="Gene3D" id="2.160.20.80">
    <property type="entry name" value="E3 ubiquitin-protein ligase SopA"/>
    <property type="match status" value="1"/>
</dbReference>
<feature type="compositionally biased region" description="Basic residues" evidence="1">
    <location>
        <begin position="469"/>
        <end position="478"/>
    </location>
</feature>
<organism evidence="2 3">
    <name type="scientific">Nonomuraea spiralis</name>
    <dbReference type="NCBI Taxonomy" id="46182"/>
    <lineage>
        <taxon>Bacteria</taxon>
        <taxon>Bacillati</taxon>
        <taxon>Actinomycetota</taxon>
        <taxon>Actinomycetes</taxon>
        <taxon>Streptosporangiales</taxon>
        <taxon>Streptosporangiaceae</taxon>
        <taxon>Nonomuraea</taxon>
    </lineage>
</organism>
<evidence type="ECO:0000256" key="1">
    <source>
        <dbReference type="SAM" id="MobiDB-lite"/>
    </source>
</evidence>
<evidence type="ECO:0000313" key="3">
    <source>
        <dbReference type="Proteomes" id="UP001589647"/>
    </source>
</evidence>
<dbReference type="EMBL" id="JBHMEI010000039">
    <property type="protein sequence ID" value="MFB9206598.1"/>
    <property type="molecule type" value="Genomic_DNA"/>
</dbReference>
<dbReference type="Pfam" id="PF13576">
    <property type="entry name" value="Pentapeptide_3"/>
    <property type="match status" value="1"/>
</dbReference>
<name>A0ABV5IRC0_9ACTN</name>
<keyword evidence="3" id="KW-1185">Reference proteome</keyword>
<dbReference type="RefSeq" id="WP_189650662.1">
    <property type="nucleotide sequence ID" value="NZ_BMRC01000015.1"/>
</dbReference>
<reference evidence="2 3" key="1">
    <citation type="submission" date="2024-09" db="EMBL/GenBank/DDBJ databases">
        <authorList>
            <person name="Sun Q."/>
            <person name="Mori K."/>
        </authorList>
    </citation>
    <scope>NUCLEOTIDE SEQUENCE [LARGE SCALE GENOMIC DNA]</scope>
    <source>
        <strain evidence="2 3">CCM 3426</strain>
    </source>
</reference>
<feature type="region of interest" description="Disordered" evidence="1">
    <location>
        <begin position="152"/>
        <end position="177"/>
    </location>
</feature>
<gene>
    <name evidence="2" type="ORF">ACFFV7_35740</name>
</gene>
<proteinExistence type="predicted"/>
<evidence type="ECO:0000313" key="2">
    <source>
        <dbReference type="EMBL" id="MFB9206598.1"/>
    </source>
</evidence>
<feature type="region of interest" description="Disordered" evidence="1">
    <location>
        <begin position="430"/>
        <end position="502"/>
    </location>
</feature>